<dbReference type="AlphaFoldDB" id="A0A9P8VM29"/>
<reference evidence="3 4" key="1">
    <citation type="journal article" date="2021" name="Nat. Commun.">
        <title>Genetic determinants of endophytism in the Arabidopsis root mycobiome.</title>
        <authorList>
            <person name="Mesny F."/>
            <person name="Miyauchi S."/>
            <person name="Thiergart T."/>
            <person name="Pickel B."/>
            <person name="Atanasova L."/>
            <person name="Karlsson M."/>
            <person name="Huettel B."/>
            <person name="Barry K.W."/>
            <person name="Haridas S."/>
            <person name="Chen C."/>
            <person name="Bauer D."/>
            <person name="Andreopoulos W."/>
            <person name="Pangilinan J."/>
            <person name="LaButti K."/>
            <person name="Riley R."/>
            <person name="Lipzen A."/>
            <person name="Clum A."/>
            <person name="Drula E."/>
            <person name="Henrissat B."/>
            <person name="Kohler A."/>
            <person name="Grigoriev I.V."/>
            <person name="Martin F.M."/>
            <person name="Hacquard S."/>
        </authorList>
    </citation>
    <scope>NUCLEOTIDE SEQUENCE [LARGE SCALE GENOMIC DNA]</scope>
    <source>
        <strain evidence="3 4">MPI-CAGE-CH-0241</strain>
    </source>
</reference>
<gene>
    <name evidence="3" type="ORF">B0T10DRAFT_554139</name>
</gene>
<dbReference type="Gene3D" id="2.120.10.80">
    <property type="entry name" value="Kelch-type beta propeller"/>
    <property type="match status" value="1"/>
</dbReference>
<keyword evidence="2" id="KW-0472">Membrane</keyword>
<dbReference type="EMBL" id="JAGPYM010000138">
    <property type="protein sequence ID" value="KAH6866161.1"/>
    <property type="molecule type" value="Genomic_DNA"/>
</dbReference>
<sequence length="349" mass="38246">MDAVKETLSIPLNKSWTNSTVTINRIDKKEPLPGNNLGLCIDSKNTTMFRWGGFGPYATTDLAEDVHIWAFEADGEGGGLWSTRKDTFENIKIASSGATTSAATEKWYWQKASGDIPKAREEFSAIGAKGNNTYDIYVYGGLDRTTATRSDIAVLSLPGFQWFSLNVTSPERMRHACALVDQSQMLVFGGLSLEWDWEDPDPWAQALSIFNLKTWGWRSDKYDADASAYDSLDTIIDWYQTGVAAEWTSYTPSGSDSDSSSSKTLAGAIAGGTIGFIVVLALLGGGYYLWRGKRKTPEGSKAVPTEELDSRVLELAHELSNDLSQVPVELPASSEKRPPMPAELVEPSR</sequence>
<dbReference type="PANTHER" id="PTHR23244">
    <property type="entry name" value="KELCH REPEAT DOMAIN"/>
    <property type="match status" value="1"/>
</dbReference>
<dbReference type="SUPFAM" id="SSF50965">
    <property type="entry name" value="Galactose oxidase, central domain"/>
    <property type="match status" value="1"/>
</dbReference>
<evidence type="ECO:0000313" key="4">
    <source>
        <dbReference type="Proteomes" id="UP000777438"/>
    </source>
</evidence>
<feature type="region of interest" description="Disordered" evidence="1">
    <location>
        <begin position="324"/>
        <end position="349"/>
    </location>
</feature>
<accession>A0A9P8VM29</accession>
<dbReference type="InterPro" id="IPR015915">
    <property type="entry name" value="Kelch-typ_b-propeller"/>
</dbReference>
<evidence type="ECO:0000256" key="1">
    <source>
        <dbReference type="SAM" id="MobiDB-lite"/>
    </source>
</evidence>
<keyword evidence="2" id="KW-1133">Transmembrane helix</keyword>
<dbReference type="OrthoDB" id="540004at2759"/>
<dbReference type="Pfam" id="PF24681">
    <property type="entry name" value="Kelch_KLHDC2_KLHL20_DRC7"/>
    <property type="match status" value="1"/>
</dbReference>
<name>A0A9P8VM29_9HYPO</name>
<dbReference type="InterPro" id="IPR011043">
    <property type="entry name" value="Gal_Oxase/kelch_b-propeller"/>
</dbReference>
<keyword evidence="2" id="KW-0812">Transmembrane</keyword>
<evidence type="ECO:0000313" key="3">
    <source>
        <dbReference type="EMBL" id="KAH6866161.1"/>
    </source>
</evidence>
<organism evidence="3 4">
    <name type="scientific">Thelonectria olida</name>
    <dbReference type="NCBI Taxonomy" id="1576542"/>
    <lineage>
        <taxon>Eukaryota</taxon>
        <taxon>Fungi</taxon>
        <taxon>Dikarya</taxon>
        <taxon>Ascomycota</taxon>
        <taxon>Pezizomycotina</taxon>
        <taxon>Sordariomycetes</taxon>
        <taxon>Hypocreomycetidae</taxon>
        <taxon>Hypocreales</taxon>
        <taxon>Nectriaceae</taxon>
        <taxon>Thelonectria</taxon>
    </lineage>
</organism>
<dbReference type="PANTHER" id="PTHR23244:SF490">
    <property type="entry name" value="KELCH REPEAT PROTEIN"/>
    <property type="match status" value="1"/>
</dbReference>
<feature type="transmembrane region" description="Helical" evidence="2">
    <location>
        <begin position="265"/>
        <end position="290"/>
    </location>
</feature>
<protein>
    <submittedName>
        <fullName evidence="3">Uncharacterized protein</fullName>
    </submittedName>
</protein>
<proteinExistence type="predicted"/>
<dbReference type="Proteomes" id="UP000777438">
    <property type="component" value="Unassembled WGS sequence"/>
</dbReference>
<evidence type="ECO:0000256" key="2">
    <source>
        <dbReference type="SAM" id="Phobius"/>
    </source>
</evidence>
<comment type="caution">
    <text evidence="3">The sequence shown here is derived from an EMBL/GenBank/DDBJ whole genome shotgun (WGS) entry which is preliminary data.</text>
</comment>
<keyword evidence="4" id="KW-1185">Reference proteome</keyword>